<dbReference type="PANTHER" id="PTHR37610">
    <property type="entry name" value="CCHC-TYPE DOMAIN-CONTAINING PROTEIN"/>
    <property type="match status" value="1"/>
</dbReference>
<dbReference type="Proteomes" id="UP000626092">
    <property type="component" value="Unassembled WGS sequence"/>
</dbReference>
<dbReference type="SMART" id="SM00343">
    <property type="entry name" value="ZnF_C2HC"/>
    <property type="match status" value="2"/>
</dbReference>
<dbReference type="EMBL" id="WJXA01000012">
    <property type="protein sequence ID" value="KAF7124166.1"/>
    <property type="molecule type" value="Genomic_DNA"/>
</dbReference>
<proteinExistence type="predicted"/>
<dbReference type="PANTHER" id="PTHR37610:SF97">
    <property type="entry name" value="RETROTRANSPOSON GAG DOMAIN-CONTAINING PROTEIN"/>
    <property type="match status" value="1"/>
</dbReference>
<keyword evidence="3" id="KW-1185">Reference proteome</keyword>
<dbReference type="Pfam" id="PF13976">
    <property type="entry name" value="gag_pre-integrs"/>
    <property type="match status" value="1"/>
</dbReference>
<sequence length="381" mass="42709">MLMALTTKNKDGFIDGTIIRPLAGSAAEIKQWTRCNTLVKGWILNSISPNIAQSVMYSEDAHELWNELKERFSHTNSVHLFHIEQEIHDCVQGDMSVGEYYTKLKGLWDLRDALCPLPPCSGGTAKELHQYHQKQRTIKFLMGLNGVYTAARGQILLMEPLPTVNKVYSLIIQDEKQRVVSSQAIGKAPEVAAFVVKDGSHYLSKNPHLRCDRCDATGHTSDNCRAHLKCDYCGWKGHTVDTCRKLKRATSNGNKGNHQDRKYAISSIIPKAHHIDSKQGNPDGSPPSYKLTAEQYRNVLALLDRNKPSYVANQDQRSGKMIGMGTEREGLYYLDVAKKAGCYSVSAINPTSSRLWHQRLGHLSNKSLRAISLSTEIMHFC</sequence>
<evidence type="ECO:0000313" key="3">
    <source>
        <dbReference type="Proteomes" id="UP000626092"/>
    </source>
</evidence>
<feature type="domain" description="CCHC-type" evidence="1">
    <location>
        <begin position="229"/>
        <end position="245"/>
    </location>
</feature>
<dbReference type="InterPro" id="IPR036875">
    <property type="entry name" value="Znf_CCHC_sf"/>
</dbReference>
<protein>
    <recommendedName>
        <fullName evidence="1">CCHC-type domain-containing protein</fullName>
    </recommendedName>
</protein>
<dbReference type="OrthoDB" id="1742189at2759"/>
<dbReference type="InterPro" id="IPR025724">
    <property type="entry name" value="GAG-pre-integrase_dom"/>
</dbReference>
<dbReference type="GO" id="GO:0008270">
    <property type="term" value="F:zinc ion binding"/>
    <property type="evidence" value="ECO:0007669"/>
    <property type="project" value="InterPro"/>
</dbReference>
<name>A0A834G9F1_RHOSS</name>
<evidence type="ECO:0000313" key="2">
    <source>
        <dbReference type="EMBL" id="KAF7124166.1"/>
    </source>
</evidence>
<accession>A0A834G9F1</accession>
<organism evidence="2 3">
    <name type="scientific">Rhododendron simsii</name>
    <name type="common">Sims's rhododendron</name>
    <dbReference type="NCBI Taxonomy" id="118357"/>
    <lineage>
        <taxon>Eukaryota</taxon>
        <taxon>Viridiplantae</taxon>
        <taxon>Streptophyta</taxon>
        <taxon>Embryophyta</taxon>
        <taxon>Tracheophyta</taxon>
        <taxon>Spermatophyta</taxon>
        <taxon>Magnoliopsida</taxon>
        <taxon>eudicotyledons</taxon>
        <taxon>Gunneridae</taxon>
        <taxon>Pentapetalae</taxon>
        <taxon>asterids</taxon>
        <taxon>Ericales</taxon>
        <taxon>Ericaceae</taxon>
        <taxon>Ericoideae</taxon>
        <taxon>Rhodoreae</taxon>
        <taxon>Rhododendron</taxon>
    </lineage>
</organism>
<comment type="caution">
    <text evidence="2">The sequence shown here is derived from an EMBL/GenBank/DDBJ whole genome shotgun (WGS) entry which is preliminary data.</text>
</comment>
<gene>
    <name evidence="2" type="ORF">RHSIM_Rhsim12G0016700</name>
</gene>
<dbReference type="AlphaFoldDB" id="A0A834G9F1"/>
<dbReference type="SUPFAM" id="SSF57756">
    <property type="entry name" value="Retrovirus zinc finger-like domains"/>
    <property type="match status" value="1"/>
</dbReference>
<dbReference type="Gene3D" id="4.10.60.10">
    <property type="entry name" value="Zinc finger, CCHC-type"/>
    <property type="match status" value="1"/>
</dbReference>
<dbReference type="GO" id="GO:0003676">
    <property type="term" value="F:nucleic acid binding"/>
    <property type="evidence" value="ECO:0007669"/>
    <property type="project" value="InterPro"/>
</dbReference>
<dbReference type="InterPro" id="IPR001878">
    <property type="entry name" value="Znf_CCHC"/>
</dbReference>
<evidence type="ECO:0000259" key="1">
    <source>
        <dbReference type="SMART" id="SM00343"/>
    </source>
</evidence>
<reference evidence="2" key="1">
    <citation type="submission" date="2019-11" db="EMBL/GenBank/DDBJ databases">
        <authorList>
            <person name="Liu Y."/>
            <person name="Hou J."/>
            <person name="Li T.-Q."/>
            <person name="Guan C.-H."/>
            <person name="Wu X."/>
            <person name="Wu H.-Z."/>
            <person name="Ling F."/>
            <person name="Zhang R."/>
            <person name="Shi X.-G."/>
            <person name="Ren J.-P."/>
            <person name="Chen E.-F."/>
            <person name="Sun J.-M."/>
        </authorList>
    </citation>
    <scope>NUCLEOTIDE SEQUENCE</scope>
    <source>
        <strain evidence="2">Adult_tree_wgs_1</strain>
        <tissue evidence="2">Leaves</tissue>
    </source>
</reference>
<feature type="domain" description="CCHC-type" evidence="1">
    <location>
        <begin position="210"/>
        <end position="226"/>
    </location>
</feature>